<dbReference type="InterPro" id="IPR059226">
    <property type="entry name" value="Choice_anch_Q_dom"/>
</dbReference>
<dbReference type="CDD" id="cd00146">
    <property type="entry name" value="PKD"/>
    <property type="match status" value="4"/>
</dbReference>
<dbReference type="SUPFAM" id="SSF51126">
    <property type="entry name" value="Pectin lyase-like"/>
    <property type="match status" value="3"/>
</dbReference>
<evidence type="ECO:0000259" key="1">
    <source>
        <dbReference type="PROSITE" id="PS50093"/>
    </source>
</evidence>
<dbReference type="Gene3D" id="2.60.40.10">
    <property type="entry name" value="Immunoglobulins"/>
    <property type="match status" value="9"/>
</dbReference>
<dbReference type="NCBIfam" id="NF041518">
    <property type="entry name" value="choice_anch_Q"/>
    <property type="match status" value="1"/>
</dbReference>
<dbReference type="InterPro" id="IPR013783">
    <property type="entry name" value="Ig-like_fold"/>
</dbReference>
<dbReference type="FunFam" id="2.60.40.10:FF:000270">
    <property type="entry name" value="Cell surface protein"/>
    <property type="match status" value="2"/>
</dbReference>
<dbReference type="Pfam" id="PF18911">
    <property type="entry name" value="PKD_4"/>
    <property type="match status" value="4"/>
</dbReference>
<dbReference type="eggNOG" id="COG3291">
    <property type="taxonomic scope" value="Bacteria"/>
</dbReference>
<dbReference type="NCBIfam" id="TIGR04131">
    <property type="entry name" value="Bac_Flav_CTERM"/>
    <property type="match status" value="1"/>
</dbReference>
<dbReference type="PANTHER" id="PTHR24273:SF32">
    <property type="entry name" value="HYALIN"/>
    <property type="match status" value="1"/>
</dbReference>
<dbReference type="Proteomes" id="UP000018850">
    <property type="component" value="Unassembled WGS sequence"/>
</dbReference>
<evidence type="ECO:0000313" key="2">
    <source>
        <dbReference type="EMBL" id="ETN94852.1"/>
    </source>
</evidence>
<dbReference type="InterPro" id="IPR012334">
    <property type="entry name" value="Pectin_lyas_fold"/>
</dbReference>
<dbReference type="SMART" id="SM00089">
    <property type="entry name" value="PKD"/>
    <property type="match status" value="5"/>
</dbReference>
<dbReference type="PANTHER" id="PTHR24273">
    <property type="entry name" value="FI04643P-RELATED"/>
    <property type="match status" value="1"/>
</dbReference>
<dbReference type="Pfam" id="PF23237">
    <property type="entry name" value="HYR_4C"/>
    <property type="match status" value="3"/>
</dbReference>
<dbReference type="InterPro" id="IPR011050">
    <property type="entry name" value="Pectin_lyase_fold/virulence"/>
</dbReference>
<dbReference type="PROSITE" id="PS50093">
    <property type="entry name" value="PKD"/>
    <property type="match status" value="4"/>
</dbReference>
<dbReference type="eggNOG" id="COG3210">
    <property type="taxonomic scope" value="Bacteria"/>
</dbReference>
<proteinExistence type="predicted"/>
<feature type="domain" description="PKD" evidence="1">
    <location>
        <begin position="1883"/>
        <end position="1924"/>
    </location>
</feature>
<dbReference type="InterPro" id="IPR006626">
    <property type="entry name" value="PbH1"/>
</dbReference>
<dbReference type="InterPro" id="IPR000601">
    <property type="entry name" value="PKD_dom"/>
</dbReference>
<dbReference type="eggNOG" id="COG2304">
    <property type="taxonomic scope" value="Bacteria"/>
</dbReference>
<dbReference type="SMART" id="SM00710">
    <property type="entry name" value="PbH1"/>
    <property type="match status" value="14"/>
</dbReference>
<evidence type="ECO:0000313" key="3">
    <source>
        <dbReference type="Proteomes" id="UP000018850"/>
    </source>
</evidence>
<dbReference type="EMBL" id="AYXY01000023">
    <property type="protein sequence ID" value="ETN94852.1"/>
    <property type="molecule type" value="Genomic_DNA"/>
</dbReference>
<dbReference type="InterPro" id="IPR026341">
    <property type="entry name" value="T9SS_type_B"/>
</dbReference>
<organism evidence="2 3">
    <name type="scientific">Zhouia amylolytica AD3</name>
    <dbReference type="NCBI Taxonomy" id="1286632"/>
    <lineage>
        <taxon>Bacteria</taxon>
        <taxon>Pseudomonadati</taxon>
        <taxon>Bacteroidota</taxon>
        <taxon>Flavobacteriia</taxon>
        <taxon>Flavobacteriales</taxon>
        <taxon>Flavobacteriaceae</taxon>
        <taxon>Zhouia</taxon>
    </lineage>
</organism>
<dbReference type="SUPFAM" id="SSF49299">
    <property type="entry name" value="PKD domain"/>
    <property type="match status" value="4"/>
</dbReference>
<gene>
    <name evidence="2" type="ORF">P278_27950</name>
</gene>
<feature type="domain" description="PKD" evidence="1">
    <location>
        <begin position="1622"/>
        <end position="1692"/>
    </location>
</feature>
<feature type="domain" description="PKD" evidence="1">
    <location>
        <begin position="1769"/>
        <end position="1838"/>
    </location>
</feature>
<name>W2UNF5_9FLAO</name>
<dbReference type="Pfam" id="PF13585">
    <property type="entry name" value="CHU_C"/>
    <property type="match status" value="1"/>
</dbReference>
<dbReference type="InterPro" id="IPR057078">
    <property type="entry name" value="HYR-4C"/>
</dbReference>
<dbReference type="InterPro" id="IPR035986">
    <property type="entry name" value="PKD_dom_sf"/>
</dbReference>
<dbReference type="InterPro" id="IPR022409">
    <property type="entry name" value="PKD/Chitinase_dom"/>
</dbReference>
<dbReference type="Gene3D" id="2.160.20.10">
    <property type="entry name" value="Single-stranded right-handed beta-helix, Pectin lyase-like"/>
    <property type="match status" value="3"/>
</dbReference>
<comment type="caution">
    <text evidence="2">The sequence shown here is derived from an EMBL/GenBank/DDBJ whole genome shotgun (WGS) entry which is preliminary data.</text>
</comment>
<accession>W2UNF5</accession>
<protein>
    <recommendedName>
        <fullName evidence="1">PKD domain-containing protein</fullName>
    </recommendedName>
</protein>
<reference evidence="3" key="1">
    <citation type="submission" date="2013-11" db="EMBL/GenBank/DDBJ databases">
        <title>Draft genome sequence from a member of Zhouia, isolated tidal flat.</title>
        <authorList>
            <person name="Jin H."/>
            <person name="Jeon C.O."/>
        </authorList>
    </citation>
    <scope>NUCLEOTIDE SEQUENCE [LARGE SCALE GENOMIC DNA]</scope>
    <source>
        <strain evidence="3">AD3</strain>
    </source>
</reference>
<dbReference type="eggNOG" id="COG5492">
    <property type="taxonomic scope" value="Bacteria"/>
</dbReference>
<sequence length="2740" mass="288286">MDDAVVYNSGEYISQSVTSGADTYTIEVRHATYTDRALLTDLGGGNQVFYFQAGGDTNPWVITFTKNGTPTEFTLNSMRYYAYNDDEISLVNQDNNIIAAATAYGSGTDGTVTITNTANTTNISSFKILPETTVTLNNYGFDNINVSFPATNTAPVIGGTTASQSVNDNSTISPFSTITTTDADGYNLSATITLDDNAKGLLTGTGLSGSGPYTIASTTPADLQTKLRALSYNPTDNRTSTSETTTFTVVINDGADTDTDNTTTVISNAVAPVVMDVNVPSNATYTAGQNLDFTINFNESINVATTGGIPQIAITIGSTIRHATYIAGSGTSSIIFRYTIQSGDIDTDGVAIGALTASGGTLRDSGGKDANLTLNNIGITTAVLVDAIPPPCSAATRLYVDSNATTGSNDGTSWTNAFTNLQDALNCIDEGEEIWVASGTYHPNSAPGTTLTNPTEFYFWMNKNIKLKGSYNPSTNTQDFTNPSILSGDLGTTNTVHVLVTTNLNNTALVEGFTITKGAAIYHTGTITIGGQVIYYNRGGGIYNASSSPIFKNITISENKAQYGGGGMYNDSSSPAIVNLLSINNTVRGRYGGYSDSNAYGGGMLNLASSPTITNATFAYNTVRGGDGEMVVPGVGNDGGSGHGGGIYNEANSLATITNTVFMYNSAAGGGSQFGSAGAGYGAGIFNESSPSSLVNVTFNNNSATTNGGGMHSNASNTTLYNTVFYGNGTDISSSGGSTFMGADNFSENYTGTGFTQLTANPFLASALPKGKDGIWATPDDGLRLIATSPAIDAGNNANLPTDSFDLDGDGNTTESIPYDIAGEDRVQNTTVNIGAYEGVVSCPYPTATTLYVNASVSGGTNDGSSWANAYNNLQDAIWQTYICSNITEIWVAKGTYKPLNETTAIEIPEGVSLYGGFAGTETALSDRDWTANQTILSGDLNSNSNTDDQDAHGILTVKSENIVIDGFIFEHGFADDGSSLEGRTGAALLTHTSAKDIAIKNCVFRNNEAGGTGFNGVGGAVITYGTNVSFTNCLFYANKAKYGGAVSIEGGSLKLINCSFTQNEATDNGGALNTNGKDVTIVNSLFTENTCGGTSCNAEINGAITNITYSYVKGKNPSGTGNIDGTTITDPLFVDTANNDFSLLPASFAVNTGDNAAYTNAGGNLDNDLDLAGNPRLHEGRIDMGAYEIESVVLQPDANNILYVDKNVSGGSGDGSSWANAVVELRDAIEWVNFNWDGLAGVLQIWIAEGTYFPTETTARDKSFNLVGNLHVIGGFAPLKGATDLATRNFKDYPTVLSGDIGVAGVATDNSYSVITTRGNVPDLTVDGCTIEKGYSDQSGGGDNSGRQEGGGWYHYGDGSGIQAEIILRNAVVQNNTTVHYSGGGIYSWVGNSASVRWDIKNSIFRNNHAPGNANGRGGAFISLSLSAASTTTNITNSLFYDNSIGSNTTSTRQGGAIEFYNNGGSSVNTLTNTTFYNNNAAYGIGNSVNVDSAQLSIYNSIFWDGGDEIYNENGTLEIFNSLVQGVDNTANNGLDGTDTSISPQFTDAANDDYGLLPASLAVNTGDNTAYTNAGGDLNNDTDIAGNPRLIGDIIDMGAYESEGILVDFTILGGYCIGDVLTFTDNSSSANGAIVGWEWDFGDGNTSTEQNPTHVYTDTINAEIKLKVIDITGEENTITKTFSVQSPKAKFNANPTIGQAIPHTVFFTDNSTLPDTWEWDFGDGSTSTAQNPIHSYTAAGDYTVNLTVKDTMNGCVDKATDLIKIVIPKAQFSADTRSGCGPLTVSFTDESTIDGNDTVGEWLWDFGDGNTSTAQNPIHTYAATGIYDVSLTITTAITEFKSNETKTRYVQALGPNPDFSSDVTIGCAPLTVNFSDETVFYGPPSDWLWDFGDGTTSNLGSPTHTYTQNGEFDVSLTVTDSDGCSKTIIKKAYISTVETVLPTVITKNLTVPLDASGNVTITTTDIDNGSTDNCGIASMSLDKTSFDCSDVGVNTVTLTVTDTSGNSNTGTAMVTIEDVIPPVPDLINLPVVEKECAVTSADIPIPTATDNCGGVITVTHDAALPITTQGTTVITWTYKDANGNTSTQTQSIIIEDTTAPVADLVILPDFTAECEVTSLIPPSATDNCGGMVTVSHDATLPISTQGTTLVTWTYKDANGNTSIQTQNIIIEDTTAPVADLATLPDITAECEVTSLIPPSATDNCGGMVTVSHDATLPISTQGTTLVTWTYEDANGNTSTQTQSIIIEDTTAPVADLVILPDITAECEVTSLTPPSATDNCGGMVTVSHDATLPISTQGTTVVTWTYEDANGNTSTQTQNIIIEDTTAPVADLSTLPDIIAECEVMSLIPPSATDNCSGMAMVTHDVTLPITKQGTTLVTWTYQDASGNKSMQTQNVIIEDTTAPVADQAILPDITAQCEVSWLSLPTATDNCSGPITVTHDANLPISKHGVTVVTWTYKDESGNTTSQTQNVIIADTEAPELISQIDLQPTVYCYEVPEVPQLEFSDNCGDSVNITYSETEAILGEGYQIVRNWIASDSEGNEQIIEQTIKVLPTEITTQDATVCITETTINLYSLIEGESGNGIWESDNTGITLKGAEISPSEIPVGTYSFTYTEQSGMCSNQISVKVEIVNDCIDDSANNPRIKISDVLTPNGDGMNDYFTITGPDIHGERISLMVFNRWGHIVFESDNYQNNWSGSTRTSHVGTKGKVASGTYFYVIKVANSNINPIKGNIYIGTK</sequence>
<reference evidence="2 3" key="2">
    <citation type="journal article" date="2016" name="Genome Announc.">
        <title>Draft Genome Sequence of Zhouia amylolytica AD3, Isolated from Tidal Flat Sediment.</title>
        <authorList>
            <person name="Jia B."/>
            <person name="Jin H.M."/>
            <person name="Lee H.J."/>
            <person name="Jeon C.O."/>
        </authorList>
    </citation>
    <scope>NUCLEOTIDE SEQUENCE [LARGE SCALE GENOMIC DNA]</scope>
    <source>
        <strain evidence="2 3">AD3</strain>
    </source>
</reference>
<dbReference type="PATRIC" id="fig|1286632.3.peg.2790"/>
<keyword evidence="3" id="KW-1185">Reference proteome</keyword>
<dbReference type="eggNOG" id="COG0747">
    <property type="taxonomic scope" value="Bacteria"/>
</dbReference>
<feature type="domain" description="PKD" evidence="1">
    <location>
        <begin position="1688"/>
        <end position="1757"/>
    </location>
</feature>